<evidence type="ECO:0000313" key="2">
    <source>
        <dbReference type="Proteomes" id="UP000625711"/>
    </source>
</evidence>
<sequence>MARSMLDAEYLKRHRPPFQRPIDAPRIRFAYVGRRHRPIQKGKCSARPLLRASPLKLGLGRRKFPLNRKRLSDSGARRSCFGVKTTHFSFRLTWPPVKFALMIDFLPGKFTTRGAGGASGPSTGEGR</sequence>
<organism evidence="1 2">
    <name type="scientific">Rhynchophorus ferrugineus</name>
    <name type="common">Red palm weevil</name>
    <name type="synonym">Curculio ferrugineus</name>
    <dbReference type="NCBI Taxonomy" id="354439"/>
    <lineage>
        <taxon>Eukaryota</taxon>
        <taxon>Metazoa</taxon>
        <taxon>Ecdysozoa</taxon>
        <taxon>Arthropoda</taxon>
        <taxon>Hexapoda</taxon>
        <taxon>Insecta</taxon>
        <taxon>Pterygota</taxon>
        <taxon>Neoptera</taxon>
        <taxon>Endopterygota</taxon>
        <taxon>Coleoptera</taxon>
        <taxon>Polyphaga</taxon>
        <taxon>Cucujiformia</taxon>
        <taxon>Curculionidae</taxon>
        <taxon>Dryophthorinae</taxon>
        <taxon>Rhynchophorus</taxon>
    </lineage>
</organism>
<evidence type="ECO:0000313" key="1">
    <source>
        <dbReference type="EMBL" id="KAF7282041.1"/>
    </source>
</evidence>
<name>A0A834MF38_RHYFE</name>
<comment type="caution">
    <text evidence="1">The sequence shown here is derived from an EMBL/GenBank/DDBJ whole genome shotgun (WGS) entry which is preliminary data.</text>
</comment>
<proteinExistence type="predicted"/>
<dbReference type="AlphaFoldDB" id="A0A834MF38"/>
<dbReference type="Proteomes" id="UP000625711">
    <property type="component" value="Unassembled WGS sequence"/>
</dbReference>
<keyword evidence="2" id="KW-1185">Reference proteome</keyword>
<reference evidence="1" key="1">
    <citation type="submission" date="2020-08" db="EMBL/GenBank/DDBJ databases">
        <title>Genome sequencing and assembly of the red palm weevil Rhynchophorus ferrugineus.</title>
        <authorList>
            <person name="Dias G.B."/>
            <person name="Bergman C.M."/>
            <person name="Manee M."/>
        </authorList>
    </citation>
    <scope>NUCLEOTIDE SEQUENCE</scope>
    <source>
        <strain evidence="1">AA-2017</strain>
        <tissue evidence="1">Whole larva</tissue>
    </source>
</reference>
<protein>
    <submittedName>
        <fullName evidence="1">Uncharacterized protein</fullName>
    </submittedName>
</protein>
<gene>
    <name evidence="1" type="ORF">GWI33_003469</name>
</gene>
<accession>A0A834MF38</accession>
<dbReference type="EMBL" id="JAACXV010000200">
    <property type="protein sequence ID" value="KAF7282041.1"/>
    <property type="molecule type" value="Genomic_DNA"/>
</dbReference>